<evidence type="ECO:0000256" key="3">
    <source>
        <dbReference type="ARBA" id="ARBA00007012"/>
    </source>
</evidence>
<evidence type="ECO:0000256" key="19">
    <source>
        <dbReference type="SAM" id="Phobius"/>
    </source>
</evidence>
<evidence type="ECO:0000256" key="4">
    <source>
        <dbReference type="ARBA" id="ARBA00012944"/>
    </source>
</evidence>
<keyword evidence="10" id="KW-1278">Translocase</keyword>
<feature type="transmembrane region" description="Helical" evidence="19">
    <location>
        <begin position="150"/>
        <end position="167"/>
    </location>
</feature>
<keyword evidence="11" id="KW-0249">Electron transport</keyword>
<evidence type="ECO:0000256" key="7">
    <source>
        <dbReference type="ARBA" id="ARBA00022660"/>
    </source>
</evidence>
<dbReference type="InterPro" id="IPR050175">
    <property type="entry name" value="Complex_I_Subunit_2"/>
</dbReference>
<dbReference type="PANTHER" id="PTHR46552">
    <property type="entry name" value="NADH-UBIQUINONE OXIDOREDUCTASE CHAIN 2"/>
    <property type="match status" value="1"/>
</dbReference>
<dbReference type="Pfam" id="PF00361">
    <property type="entry name" value="Proton_antipo_M"/>
    <property type="match status" value="1"/>
</dbReference>
<feature type="transmembrane region" description="Helical" evidence="19">
    <location>
        <begin position="238"/>
        <end position="259"/>
    </location>
</feature>
<evidence type="ECO:0000256" key="8">
    <source>
        <dbReference type="ARBA" id="ARBA00022692"/>
    </source>
</evidence>
<feature type="domain" description="NADH:quinone oxidoreductase/Mrp antiporter transmembrane" evidence="20">
    <location>
        <begin position="22"/>
        <end position="285"/>
    </location>
</feature>
<evidence type="ECO:0000256" key="9">
    <source>
        <dbReference type="ARBA" id="ARBA00022792"/>
    </source>
</evidence>
<keyword evidence="6" id="KW-0813">Transport</keyword>
<evidence type="ECO:0000256" key="18">
    <source>
        <dbReference type="ARBA" id="ARBA00049551"/>
    </source>
</evidence>
<dbReference type="PANTHER" id="PTHR46552:SF1">
    <property type="entry name" value="NADH-UBIQUINONE OXIDOREDUCTASE CHAIN 2"/>
    <property type="match status" value="1"/>
</dbReference>
<evidence type="ECO:0000256" key="13">
    <source>
        <dbReference type="ARBA" id="ARBA00023027"/>
    </source>
</evidence>
<evidence type="ECO:0000256" key="14">
    <source>
        <dbReference type="ARBA" id="ARBA00023075"/>
    </source>
</evidence>
<evidence type="ECO:0000313" key="21">
    <source>
        <dbReference type="EMBL" id="ABW20536.1"/>
    </source>
</evidence>
<comment type="catalytic activity">
    <reaction evidence="18">
        <text>a ubiquinone + NADH + 5 H(+)(in) = a ubiquinol + NAD(+) + 4 H(+)(out)</text>
        <dbReference type="Rhea" id="RHEA:29091"/>
        <dbReference type="Rhea" id="RHEA-COMP:9565"/>
        <dbReference type="Rhea" id="RHEA-COMP:9566"/>
        <dbReference type="ChEBI" id="CHEBI:15378"/>
        <dbReference type="ChEBI" id="CHEBI:16389"/>
        <dbReference type="ChEBI" id="CHEBI:17976"/>
        <dbReference type="ChEBI" id="CHEBI:57540"/>
        <dbReference type="ChEBI" id="CHEBI:57945"/>
        <dbReference type="EC" id="7.1.1.2"/>
    </reaction>
</comment>
<dbReference type="InterPro" id="IPR001750">
    <property type="entry name" value="ND/Mrp_TM"/>
</dbReference>
<comment type="function">
    <text evidence="1">Core subunit of the mitochondrial membrane respiratory chain NADH dehydrogenase (Complex I) that is believed to belong to the minimal assembly required for catalysis. Complex I functions in the transfer of electrons from NADH to the respiratory chain. The immediate electron acceptor for the enzyme is believed to be ubiquinone.</text>
</comment>
<organism evidence="21">
    <name type="scientific">Bothriometopus macrocnemis</name>
    <dbReference type="NCBI Taxonomy" id="475769"/>
    <lineage>
        <taxon>Eukaryota</taxon>
        <taxon>Metazoa</taxon>
        <taxon>Ecdysozoa</taxon>
        <taxon>Arthropoda</taxon>
        <taxon>Hexapoda</taxon>
        <taxon>Insecta</taxon>
        <taxon>Pterygota</taxon>
        <taxon>Neoptera</taxon>
        <taxon>Paraneoptera</taxon>
        <taxon>Psocodea</taxon>
        <taxon>Troctomorpha</taxon>
        <taxon>Phthiraptera</taxon>
        <taxon>Ischnocera</taxon>
        <taxon>Philopteridae</taxon>
        <taxon>Bothriometopus</taxon>
    </lineage>
</organism>
<reference evidence="21" key="1">
    <citation type="journal article" date="2007" name="J. Mol. Evol.">
        <title>The mitochondrial genome of the screamer louse Bothriometopus (phthiraptera: ischnocera): effects of extensive gene rearrangements on the evolution of the genome.</title>
        <authorList>
            <person name="Cameron S.L."/>
            <person name="Johnson K.P."/>
            <person name="Whiting M.F."/>
        </authorList>
    </citation>
    <scope>NUCLEOTIDE SEQUENCE</scope>
</reference>
<evidence type="ECO:0000256" key="2">
    <source>
        <dbReference type="ARBA" id="ARBA00004448"/>
    </source>
</evidence>
<keyword evidence="8 19" id="KW-0812">Transmembrane</keyword>
<evidence type="ECO:0000256" key="1">
    <source>
        <dbReference type="ARBA" id="ARBA00003257"/>
    </source>
</evidence>
<keyword evidence="12 19" id="KW-1133">Transmembrane helix</keyword>
<evidence type="ECO:0000256" key="12">
    <source>
        <dbReference type="ARBA" id="ARBA00022989"/>
    </source>
</evidence>
<evidence type="ECO:0000256" key="5">
    <source>
        <dbReference type="ARBA" id="ARBA00021008"/>
    </source>
</evidence>
<keyword evidence="7" id="KW-0679">Respiratory chain</keyword>
<gene>
    <name evidence="21" type="primary">ND2</name>
</gene>
<keyword evidence="9" id="KW-0999">Mitochondrion inner membrane</keyword>
<feature type="transmembrane region" description="Helical" evidence="19">
    <location>
        <begin position="124"/>
        <end position="144"/>
    </location>
</feature>
<accession>A8VTY6</accession>
<name>A8VTY6_9NEOP</name>
<feature type="transmembrane region" description="Helical" evidence="19">
    <location>
        <begin position="271"/>
        <end position="293"/>
    </location>
</feature>
<dbReference type="GO" id="GO:0005743">
    <property type="term" value="C:mitochondrial inner membrane"/>
    <property type="evidence" value="ECO:0007669"/>
    <property type="project" value="UniProtKB-SubCell"/>
</dbReference>
<dbReference type="GO" id="GO:0006120">
    <property type="term" value="P:mitochondrial electron transport, NADH to ubiquinone"/>
    <property type="evidence" value="ECO:0007669"/>
    <property type="project" value="TreeGrafter"/>
</dbReference>
<dbReference type="GO" id="GO:0008137">
    <property type="term" value="F:NADH dehydrogenase (ubiquinone) activity"/>
    <property type="evidence" value="ECO:0007669"/>
    <property type="project" value="UniProtKB-EC"/>
</dbReference>
<evidence type="ECO:0000256" key="6">
    <source>
        <dbReference type="ARBA" id="ARBA00022448"/>
    </source>
</evidence>
<evidence type="ECO:0000256" key="16">
    <source>
        <dbReference type="ARBA" id="ARBA00023136"/>
    </source>
</evidence>
<evidence type="ECO:0000256" key="10">
    <source>
        <dbReference type="ARBA" id="ARBA00022967"/>
    </source>
</evidence>
<dbReference type="EC" id="7.1.1.2" evidence="4"/>
<dbReference type="EMBL" id="EU183542">
    <property type="protein sequence ID" value="ABW20536.1"/>
    <property type="molecule type" value="Genomic_DNA"/>
</dbReference>
<comment type="similarity">
    <text evidence="3">Belongs to the complex I subunit 2 family.</text>
</comment>
<feature type="transmembrane region" description="Helical" evidence="19">
    <location>
        <begin position="201"/>
        <end position="218"/>
    </location>
</feature>
<evidence type="ECO:0000259" key="20">
    <source>
        <dbReference type="Pfam" id="PF00361"/>
    </source>
</evidence>
<feature type="transmembrane region" description="Helical" evidence="19">
    <location>
        <begin position="53"/>
        <end position="72"/>
    </location>
</feature>
<keyword evidence="16 19" id="KW-0472">Membrane</keyword>
<keyword evidence="13" id="KW-0520">NAD</keyword>
<proteinExistence type="inferred from homology"/>
<protein>
    <recommendedName>
        <fullName evidence="5">NADH-ubiquinone oxidoreductase chain 2</fullName>
        <ecNumber evidence="4">7.1.1.2</ecNumber>
    </recommendedName>
    <alternativeName>
        <fullName evidence="17">NADH dehydrogenase subunit 2</fullName>
    </alternativeName>
</protein>
<dbReference type="AlphaFoldDB" id="A8VTY6"/>
<sequence length="335" mass="38290">MSYFVFNLLFYISSYGLFMSSSFLMFWVLMELVTFFFISIMSESSMVHKKHSWKYFSIQAVGSAWLVLGIMWMSNHDFWLGEGEKGLKWGNITYVVFPLLMKLGMIPFHGWAMELAEGLSGKNLNLFLTLTKIGPMLAFIYFVKHSSNELVMLVVLVSLLASAMAIKNLSFRQFLVLSSIVNLCWIMLSSAMSMYLSVMMMLFYFINLFAVLTIFDKWMHLSVKSFFKYPFPITESQLLVFIVAMISLWGIPPFMMFMVKYSTMEMMVNNMGILPCLIMLLSSMILLITYLSLAISCIIKGESLPSDLKVPPITLIGMVAQVFIIFVVCIFAALV</sequence>
<comment type="subcellular location">
    <subcellularLocation>
        <location evidence="2">Mitochondrion inner membrane</location>
        <topology evidence="2">Multi-pass membrane protein</topology>
    </subcellularLocation>
</comment>
<keyword evidence="15 21" id="KW-0496">Mitochondrion</keyword>
<evidence type="ECO:0000256" key="17">
    <source>
        <dbReference type="ARBA" id="ARBA00031028"/>
    </source>
</evidence>
<keyword evidence="14" id="KW-0830">Ubiquinone</keyword>
<feature type="transmembrane region" description="Helical" evidence="19">
    <location>
        <begin position="313"/>
        <end position="334"/>
    </location>
</feature>
<feature type="transmembrane region" description="Helical" evidence="19">
    <location>
        <begin position="92"/>
        <end position="112"/>
    </location>
</feature>
<evidence type="ECO:0000256" key="11">
    <source>
        <dbReference type="ARBA" id="ARBA00022982"/>
    </source>
</evidence>
<feature type="transmembrane region" description="Helical" evidence="19">
    <location>
        <begin position="12"/>
        <end position="41"/>
    </location>
</feature>
<geneLocation type="mitochondrion" evidence="21"/>
<evidence type="ECO:0000256" key="15">
    <source>
        <dbReference type="ARBA" id="ARBA00023128"/>
    </source>
</evidence>